<comment type="similarity">
    <text evidence="1">Belongs to the carbohydrate kinase PfkB family.</text>
</comment>
<evidence type="ECO:0000259" key="6">
    <source>
        <dbReference type="Pfam" id="PF00294"/>
    </source>
</evidence>
<dbReference type="Gene3D" id="3.40.1190.20">
    <property type="match status" value="1"/>
</dbReference>
<dbReference type="GO" id="GO:0016301">
    <property type="term" value="F:kinase activity"/>
    <property type="evidence" value="ECO:0007669"/>
    <property type="project" value="UniProtKB-KW"/>
</dbReference>
<comment type="caution">
    <text evidence="7">The sequence shown here is derived from an EMBL/GenBank/DDBJ whole genome shotgun (WGS) entry which is preliminary data.</text>
</comment>
<feature type="domain" description="Carbohydrate kinase PfkB" evidence="6">
    <location>
        <begin position="26"/>
        <end position="301"/>
    </location>
</feature>
<dbReference type="RefSeq" id="WP_251778142.1">
    <property type="nucleotide sequence ID" value="NZ_JAMKFE010000005.1"/>
</dbReference>
<dbReference type="InterPro" id="IPR029056">
    <property type="entry name" value="Ribokinase-like"/>
</dbReference>
<dbReference type="SUPFAM" id="SSF53613">
    <property type="entry name" value="Ribokinase-like"/>
    <property type="match status" value="1"/>
</dbReference>
<keyword evidence="5" id="KW-0067">ATP-binding</keyword>
<dbReference type="CDD" id="cd01167">
    <property type="entry name" value="bac_FRK"/>
    <property type="match status" value="1"/>
</dbReference>
<keyword evidence="3" id="KW-0547">Nucleotide-binding</keyword>
<evidence type="ECO:0000313" key="8">
    <source>
        <dbReference type="Proteomes" id="UP001165541"/>
    </source>
</evidence>
<reference evidence="7" key="1">
    <citation type="submission" date="2022-05" db="EMBL/GenBank/DDBJ databases">
        <title>Schlegelella sp. nov., isolated from mangrove soil.</title>
        <authorList>
            <person name="Liu Y."/>
            <person name="Ge X."/>
            <person name="Liu W."/>
        </authorList>
    </citation>
    <scope>NUCLEOTIDE SEQUENCE</scope>
    <source>
        <strain evidence="7">S2-27</strain>
    </source>
</reference>
<evidence type="ECO:0000256" key="3">
    <source>
        <dbReference type="ARBA" id="ARBA00022741"/>
    </source>
</evidence>
<dbReference type="PROSITE" id="PS00584">
    <property type="entry name" value="PFKB_KINASES_2"/>
    <property type="match status" value="1"/>
</dbReference>
<keyword evidence="4 7" id="KW-0418">Kinase</keyword>
<dbReference type="Proteomes" id="UP001165541">
    <property type="component" value="Unassembled WGS sequence"/>
</dbReference>
<gene>
    <name evidence="7" type="ORF">M8A51_10380</name>
</gene>
<sequence>MFVVCGEALMDVYTGERTPTGLVLDARIGGSPYNVALGLSRLGRQVAFLGGVSTDAFGERLMQSLADEAIDASLVVRSSAPTTLSVVGLDAQGVPRYAFHGQGAADRSLSIESLPELPAAVTLLQFGSYAVVVEPVGTALRSLAARERQRRLIAYDPNVRLNVEPRIERWQAVVDEMSASAHLLKISDEDLSLLYPGRSHDAVVKSWLEQGVRLVVVTRGGDGSRAWTRQSHAGAAAETVKVIDTVGAGDTFQAALLTWLDEHGLLAADALAALSAPQLEAALRFAGRAAAITCSRRGADLPRRAELA</sequence>
<dbReference type="InterPro" id="IPR011611">
    <property type="entry name" value="PfkB_dom"/>
</dbReference>
<dbReference type="EMBL" id="JAMKFE010000005">
    <property type="protein sequence ID" value="MCM5679939.1"/>
    <property type="molecule type" value="Genomic_DNA"/>
</dbReference>
<dbReference type="InterPro" id="IPR050306">
    <property type="entry name" value="PfkB_Carbo_kinase"/>
</dbReference>
<protein>
    <submittedName>
        <fullName evidence="7">Carbohydrate kinase</fullName>
    </submittedName>
</protein>
<dbReference type="PANTHER" id="PTHR43085">
    <property type="entry name" value="HEXOKINASE FAMILY MEMBER"/>
    <property type="match status" value="1"/>
</dbReference>
<evidence type="ECO:0000256" key="5">
    <source>
        <dbReference type="ARBA" id="ARBA00022840"/>
    </source>
</evidence>
<evidence type="ECO:0000256" key="2">
    <source>
        <dbReference type="ARBA" id="ARBA00022679"/>
    </source>
</evidence>
<keyword evidence="2" id="KW-0808">Transferase</keyword>
<organism evidence="7 8">
    <name type="scientific">Caldimonas mangrovi</name>
    <dbReference type="NCBI Taxonomy" id="2944811"/>
    <lineage>
        <taxon>Bacteria</taxon>
        <taxon>Pseudomonadati</taxon>
        <taxon>Pseudomonadota</taxon>
        <taxon>Betaproteobacteria</taxon>
        <taxon>Burkholderiales</taxon>
        <taxon>Sphaerotilaceae</taxon>
        <taxon>Caldimonas</taxon>
    </lineage>
</organism>
<evidence type="ECO:0000313" key="7">
    <source>
        <dbReference type="EMBL" id="MCM5679939.1"/>
    </source>
</evidence>
<name>A0ABT0YNK5_9BURK</name>
<proteinExistence type="inferred from homology"/>
<accession>A0ABT0YNK5</accession>
<keyword evidence="8" id="KW-1185">Reference proteome</keyword>
<dbReference type="Pfam" id="PF00294">
    <property type="entry name" value="PfkB"/>
    <property type="match status" value="1"/>
</dbReference>
<dbReference type="PANTHER" id="PTHR43085:SF1">
    <property type="entry name" value="PSEUDOURIDINE KINASE-RELATED"/>
    <property type="match status" value="1"/>
</dbReference>
<evidence type="ECO:0000256" key="1">
    <source>
        <dbReference type="ARBA" id="ARBA00010688"/>
    </source>
</evidence>
<evidence type="ECO:0000256" key="4">
    <source>
        <dbReference type="ARBA" id="ARBA00022777"/>
    </source>
</evidence>
<dbReference type="InterPro" id="IPR002173">
    <property type="entry name" value="Carboh/pur_kinase_PfkB_CS"/>
</dbReference>